<feature type="domain" description="TonB-dependent receptor plug" evidence="14">
    <location>
        <begin position="119"/>
        <end position="228"/>
    </location>
</feature>
<dbReference type="InterPro" id="IPR039426">
    <property type="entry name" value="TonB-dep_rcpt-like"/>
</dbReference>
<accession>A0A9X1I0E1</accession>
<evidence type="ECO:0000256" key="10">
    <source>
        <dbReference type="PROSITE-ProRule" id="PRU01360"/>
    </source>
</evidence>
<dbReference type="GO" id="GO:0015344">
    <property type="term" value="F:siderophore uptake transmembrane transporter activity"/>
    <property type="evidence" value="ECO:0007669"/>
    <property type="project" value="TreeGrafter"/>
</dbReference>
<feature type="domain" description="TonB-dependent receptor-like beta-barrel" evidence="13">
    <location>
        <begin position="352"/>
        <end position="839"/>
    </location>
</feature>
<dbReference type="GO" id="GO:0009279">
    <property type="term" value="C:cell outer membrane"/>
    <property type="evidence" value="ECO:0007669"/>
    <property type="project" value="UniProtKB-SubCell"/>
</dbReference>
<keyword evidence="5 12" id="KW-0732">Signal</keyword>
<sequence length="869" mass="96890">MRKIAQNLFFVVSFLFATSLIAQSTITGTVIDADLNTPLPGANVIEKGTSNGVSSDFDGKFTLTTKESSGQIIITFVGYGKIVLPFNGDTNLGEVKLSPDNSLETIVITGSGVIDLASDRKTPVAVSTINKGTIQSKSVGNVEVAEIVKNTPSVYVSGQTGFGDSQLYMRGFDQSNIAVLLNGQPVNGMEDGLVYWSNWAGIADVANGVQVQRGLGSSKLAISSVGGTMNLVMKSTDRKQGGFARFLTGNDQYYKGTVSYDTGINDKGWSFSVLLDHWQAENKWADGTFGSGQTYFFSVGYKPNENHAFNFLITGAPQQHGQRWSQSLSTIEEDPKYNQHWGYTSGLDSATGYYTDDVESERTNFYHKPVMNLNWDWTIDDASQLSTVAYASIGRGGGTGDRGDGRVRTDEGLMDYYGIEQQNLADPDGIGQSGDYYILSGGEEEGNYIRRASMNNHQWFGLVTNYERELSEFVNFNVGADFRFYKGDHFRQVIDFYGLNGWANDRADDIVVTDAFSINPWSTLFDFADEDQRIAYDYSETINYQGIFSQIEYSKNEFSAFFQGALSNQSYQREGRMYGAGKSEKLNKIGYNLKGGLSYDITEEFTIFGNAGHYSRQPFLDNVFSNIQYSNDLVEPEVDNEDITSFETGFRFTKSKFRANFDFYYTNWDNRVILTTGSEIINNSEVDVRYFRRGVQQEHKGIELDLRYRVANKVNLGAYLSSGSWVYRDIEKIDTYSDDDGSLISTAEGEDISGVHVTTAPQFTAGAVFDAEIIEGLRIDGNWNYYANHYQNEIDFSDSDIETEDAGVLPAYFLLDAGIEYGFNFGDNKLTVRANGYNLLDKIALQNTDVFGYYNTNGFTWNASVKYEF</sequence>
<dbReference type="PANTHER" id="PTHR30069">
    <property type="entry name" value="TONB-DEPENDENT OUTER MEMBRANE RECEPTOR"/>
    <property type="match status" value="1"/>
</dbReference>
<dbReference type="GO" id="GO:0044718">
    <property type="term" value="P:siderophore transmembrane transport"/>
    <property type="evidence" value="ECO:0007669"/>
    <property type="project" value="TreeGrafter"/>
</dbReference>
<comment type="subcellular location">
    <subcellularLocation>
        <location evidence="1 10">Cell outer membrane</location>
        <topology evidence="1 10">Multi-pass membrane protein</topology>
    </subcellularLocation>
</comment>
<dbReference type="Gene3D" id="2.60.40.1120">
    <property type="entry name" value="Carboxypeptidase-like, regulatory domain"/>
    <property type="match status" value="1"/>
</dbReference>
<dbReference type="Pfam" id="PF13715">
    <property type="entry name" value="CarbopepD_reg_2"/>
    <property type="match status" value="1"/>
</dbReference>
<dbReference type="PANTHER" id="PTHR30069:SF29">
    <property type="entry name" value="HEMOGLOBIN AND HEMOGLOBIN-HAPTOGLOBIN-BINDING PROTEIN 1-RELATED"/>
    <property type="match status" value="1"/>
</dbReference>
<dbReference type="InterPro" id="IPR008969">
    <property type="entry name" value="CarboxyPept-like_regulatory"/>
</dbReference>
<protein>
    <submittedName>
        <fullName evidence="15">TonB-dependent receptor</fullName>
    </submittedName>
</protein>
<feature type="chain" id="PRO_5040820014" evidence="12">
    <location>
        <begin position="23"/>
        <end position="869"/>
    </location>
</feature>
<reference evidence="15" key="1">
    <citation type="submission" date="2021-10" db="EMBL/GenBank/DDBJ databases">
        <title>Tamlana sargassums sp. nov., and Tamlana laminarinivorans sp. nov., two new bacteria isolated from the brown alga.</title>
        <authorList>
            <person name="Li J."/>
        </authorList>
    </citation>
    <scope>NUCLEOTIDE SEQUENCE</scope>
    <source>
        <strain evidence="15">PT2-4</strain>
    </source>
</reference>
<keyword evidence="3 10" id="KW-1134">Transmembrane beta strand</keyword>
<dbReference type="Pfam" id="PF07715">
    <property type="entry name" value="Plug"/>
    <property type="match status" value="1"/>
</dbReference>
<keyword evidence="7 10" id="KW-0472">Membrane</keyword>
<evidence type="ECO:0000256" key="11">
    <source>
        <dbReference type="RuleBase" id="RU003357"/>
    </source>
</evidence>
<name>A0A9X1I0E1_9FLAO</name>
<evidence type="ECO:0000256" key="2">
    <source>
        <dbReference type="ARBA" id="ARBA00022448"/>
    </source>
</evidence>
<comment type="similarity">
    <text evidence="10 11">Belongs to the TonB-dependent receptor family.</text>
</comment>
<evidence type="ECO:0000259" key="14">
    <source>
        <dbReference type="Pfam" id="PF07715"/>
    </source>
</evidence>
<evidence type="ECO:0000256" key="8">
    <source>
        <dbReference type="ARBA" id="ARBA00023170"/>
    </source>
</evidence>
<comment type="caution">
    <text evidence="15">The sequence shown here is derived from an EMBL/GenBank/DDBJ whole genome shotgun (WGS) entry which is preliminary data.</text>
</comment>
<evidence type="ECO:0000256" key="5">
    <source>
        <dbReference type="ARBA" id="ARBA00022729"/>
    </source>
</evidence>
<dbReference type="Proteomes" id="UP001139199">
    <property type="component" value="Unassembled WGS sequence"/>
</dbReference>
<feature type="signal peptide" evidence="12">
    <location>
        <begin position="1"/>
        <end position="22"/>
    </location>
</feature>
<dbReference type="InterPro" id="IPR037066">
    <property type="entry name" value="Plug_dom_sf"/>
</dbReference>
<dbReference type="InterPro" id="IPR012910">
    <property type="entry name" value="Plug_dom"/>
</dbReference>
<keyword evidence="16" id="KW-1185">Reference proteome</keyword>
<evidence type="ECO:0000256" key="3">
    <source>
        <dbReference type="ARBA" id="ARBA00022452"/>
    </source>
</evidence>
<dbReference type="PROSITE" id="PS52016">
    <property type="entry name" value="TONB_DEPENDENT_REC_3"/>
    <property type="match status" value="1"/>
</dbReference>
<keyword evidence="2 10" id="KW-0813">Transport</keyword>
<evidence type="ECO:0000256" key="1">
    <source>
        <dbReference type="ARBA" id="ARBA00004571"/>
    </source>
</evidence>
<keyword evidence="4 10" id="KW-0812">Transmembrane</keyword>
<dbReference type="Gene3D" id="2.170.130.10">
    <property type="entry name" value="TonB-dependent receptor, plug domain"/>
    <property type="match status" value="1"/>
</dbReference>
<dbReference type="RefSeq" id="WP_226541137.1">
    <property type="nucleotide sequence ID" value="NZ_JAJAPW010000002.1"/>
</dbReference>
<evidence type="ECO:0000313" key="16">
    <source>
        <dbReference type="Proteomes" id="UP001139199"/>
    </source>
</evidence>
<dbReference type="Pfam" id="PF00593">
    <property type="entry name" value="TonB_dep_Rec_b-barrel"/>
    <property type="match status" value="1"/>
</dbReference>
<keyword evidence="9 10" id="KW-0998">Cell outer membrane</keyword>
<dbReference type="InterPro" id="IPR000531">
    <property type="entry name" value="Beta-barrel_TonB"/>
</dbReference>
<organism evidence="15 16">
    <name type="scientific">Neotamlana laminarinivorans</name>
    <dbReference type="NCBI Taxonomy" id="2883124"/>
    <lineage>
        <taxon>Bacteria</taxon>
        <taxon>Pseudomonadati</taxon>
        <taxon>Bacteroidota</taxon>
        <taxon>Flavobacteriia</taxon>
        <taxon>Flavobacteriales</taxon>
        <taxon>Flavobacteriaceae</taxon>
        <taxon>Neotamlana</taxon>
    </lineage>
</organism>
<evidence type="ECO:0000256" key="7">
    <source>
        <dbReference type="ARBA" id="ARBA00023136"/>
    </source>
</evidence>
<gene>
    <name evidence="15" type="ORF">LG649_03925</name>
</gene>
<dbReference type="InterPro" id="IPR036942">
    <property type="entry name" value="Beta-barrel_TonB_sf"/>
</dbReference>
<dbReference type="Gene3D" id="2.40.170.20">
    <property type="entry name" value="TonB-dependent receptor, beta-barrel domain"/>
    <property type="match status" value="1"/>
</dbReference>
<keyword evidence="8 15" id="KW-0675">Receptor</keyword>
<proteinExistence type="inferred from homology"/>
<evidence type="ECO:0000256" key="12">
    <source>
        <dbReference type="SAM" id="SignalP"/>
    </source>
</evidence>
<keyword evidence="6 11" id="KW-0798">TonB box</keyword>
<evidence type="ECO:0000256" key="6">
    <source>
        <dbReference type="ARBA" id="ARBA00023077"/>
    </source>
</evidence>
<dbReference type="AlphaFoldDB" id="A0A9X1I0E1"/>
<evidence type="ECO:0000256" key="9">
    <source>
        <dbReference type="ARBA" id="ARBA00023237"/>
    </source>
</evidence>
<dbReference type="EMBL" id="JAJAPW010000002">
    <property type="protein sequence ID" value="MCB4797977.1"/>
    <property type="molecule type" value="Genomic_DNA"/>
</dbReference>
<evidence type="ECO:0000313" key="15">
    <source>
        <dbReference type="EMBL" id="MCB4797977.1"/>
    </source>
</evidence>
<dbReference type="SUPFAM" id="SSF49464">
    <property type="entry name" value="Carboxypeptidase regulatory domain-like"/>
    <property type="match status" value="1"/>
</dbReference>
<evidence type="ECO:0000256" key="4">
    <source>
        <dbReference type="ARBA" id="ARBA00022692"/>
    </source>
</evidence>
<dbReference type="SUPFAM" id="SSF56935">
    <property type="entry name" value="Porins"/>
    <property type="match status" value="1"/>
</dbReference>
<evidence type="ECO:0000259" key="13">
    <source>
        <dbReference type="Pfam" id="PF00593"/>
    </source>
</evidence>